<dbReference type="Pfam" id="PF02561">
    <property type="entry name" value="FliS"/>
    <property type="match status" value="1"/>
</dbReference>
<comment type="similarity">
    <text evidence="2 6">Belongs to the FliS family.</text>
</comment>
<keyword evidence="7" id="KW-0969">Cilium</keyword>
<keyword evidence="7" id="KW-0282">Flagellum</keyword>
<dbReference type="PIRSF" id="PIRSF039090">
    <property type="entry name" value="Flis"/>
    <property type="match status" value="1"/>
</dbReference>
<accession>A0A2Z6G8Z7</accession>
<reference evidence="7 8" key="1">
    <citation type="submission" date="2018-06" db="EMBL/GenBank/DDBJ databases">
        <title>OYT1 Genome Sequencing.</title>
        <authorList>
            <person name="Kato S."/>
            <person name="Itoh T."/>
            <person name="Ohkuma M."/>
        </authorList>
    </citation>
    <scope>NUCLEOTIDE SEQUENCE [LARGE SCALE GENOMIC DNA]</scope>
    <source>
        <strain evidence="7 8">OYT1</strain>
    </source>
</reference>
<evidence type="ECO:0000256" key="1">
    <source>
        <dbReference type="ARBA" id="ARBA00004514"/>
    </source>
</evidence>
<dbReference type="STRING" id="1188319.OYT1_00385"/>
<dbReference type="PANTHER" id="PTHR34773:SF1">
    <property type="entry name" value="FLAGELLAR SECRETION CHAPERONE FLIS"/>
    <property type="match status" value="1"/>
</dbReference>
<keyword evidence="7" id="KW-0966">Cell projection</keyword>
<protein>
    <recommendedName>
        <fullName evidence="6">Flagellar secretion chaperone FliS</fullName>
    </recommendedName>
</protein>
<comment type="subcellular location">
    <subcellularLocation>
        <location evidence="1 6">Cytoplasm</location>
        <location evidence="1 6">Cytosol</location>
    </subcellularLocation>
</comment>
<name>A0A2Z6G8Z7_9PROT</name>
<dbReference type="EMBL" id="AP018738">
    <property type="protein sequence ID" value="BBE49940.1"/>
    <property type="molecule type" value="Genomic_DNA"/>
</dbReference>
<dbReference type="NCBIfam" id="TIGR00208">
    <property type="entry name" value="fliS"/>
    <property type="match status" value="1"/>
</dbReference>
<dbReference type="SUPFAM" id="SSF101116">
    <property type="entry name" value="Flagellar export chaperone FliS"/>
    <property type="match status" value="1"/>
</dbReference>
<dbReference type="GO" id="GO:0044780">
    <property type="term" value="P:bacterial-type flagellum assembly"/>
    <property type="evidence" value="ECO:0007669"/>
    <property type="project" value="InterPro"/>
</dbReference>
<evidence type="ECO:0000256" key="6">
    <source>
        <dbReference type="PIRNR" id="PIRNR039090"/>
    </source>
</evidence>
<evidence type="ECO:0000256" key="2">
    <source>
        <dbReference type="ARBA" id="ARBA00008787"/>
    </source>
</evidence>
<keyword evidence="3 6" id="KW-0963">Cytoplasm</keyword>
<dbReference type="PANTHER" id="PTHR34773">
    <property type="entry name" value="FLAGELLAR SECRETION CHAPERONE FLIS"/>
    <property type="match status" value="1"/>
</dbReference>
<keyword evidence="5" id="KW-0143">Chaperone</keyword>
<dbReference type="RefSeq" id="WP_062625617.1">
    <property type="nucleotide sequence ID" value="NZ_AP018738.1"/>
</dbReference>
<dbReference type="Gene3D" id="1.20.120.340">
    <property type="entry name" value="Flagellar protein FliS"/>
    <property type="match status" value="1"/>
</dbReference>
<dbReference type="OrthoDB" id="9792010at2"/>
<dbReference type="CDD" id="cd16098">
    <property type="entry name" value="FliS"/>
    <property type="match status" value="1"/>
</dbReference>
<keyword evidence="8" id="KW-1185">Reference proteome</keyword>
<keyword evidence="4 6" id="KW-1005">Bacterial flagellum biogenesis</keyword>
<dbReference type="Proteomes" id="UP000033070">
    <property type="component" value="Chromosome"/>
</dbReference>
<evidence type="ECO:0000256" key="5">
    <source>
        <dbReference type="ARBA" id="ARBA00023186"/>
    </source>
</evidence>
<dbReference type="AlphaFoldDB" id="A0A2Z6G8Z7"/>
<dbReference type="KEGG" id="fam:OYT1_ch0367"/>
<dbReference type="InterPro" id="IPR036584">
    <property type="entry name" value="FliS_sf"/>
</dbReference>
<evidence type="ECO:0000313" key="8">
    <source>
        <dbReference type="Proteomes" id="UP000033070"/>
    </source>
</evidence>
<dbReference type="InterPro" id="IPR003713">
    <property type="entry name" value="FliS"/>
</dbReference>
<sequence length="149" mass="16018">MVATQGINAYNKVGVESNIAGASPHDLIIMLYQASVASIDNAKRQIAQKEIAAKGASISRAISLIGSGLQASLDREVGGEIAQNLFDLYGYMIQRLVQANISNDLAILDEVERLLIDLQGAWESIKRPAVQTAAYPTAPSRAAMTYDRI</sequence>
<evidence type="ECO:0000256" key="3">
    <source>
        <dbReference type="ARBA" id="ARBA00022490"/>
    </source>
</evidence>
<organism evidence="7 8">
    <name type="scientific">Ferriphaselus amnicola</name>
    <dbReference type="NCBI Taxonomy" id="1188319"/>
    <lineage>
        <taxon>Bacteria</taxon>
        <taxon>Pseudomonadati</taxon>
        <taxon>Pseudomonadota</taxon>
        <taxon>Betaproteobacteria</taxon>
        <taxon>Nitrosomonadales</taxon>
        <taxon>Gallionellaceae</taxon>
        <taxon>Ferriphaselus</taxon>
    </lineage>
</organism>
<dbReference type="GO" id="GO:0071973">
    <property type="term" value="P:bacterial-type flagellum-dependent cell motility"/>
    <property type="evidence" value="ECO:0007669"/>
    <property type="project" value="TreeGrafter"/>
</dbReference>
<evidence type="ECO:0000313" key="7">
    <source>
        <dbReference type="EMBL" id="BBE49940.1"/>
    </source>
</evidence>
<gene>
    <name evidence="7" type="ORF">OYT1_ch0367</name>
</gene>
<evidence type="ECO:0000256" key="4">
    <source>
        <dbReference type="ARBA" id="ARBA00022795"/>
    </source>
</evidence>
<dbReference type="GO" id="GO:0005829">
    <property type="term" value="C:cytosol"/>
    <property type="evidence" value="ECO:0007669"/>
    <property type="project" value="UniProtKB-SubCell"/>
</dbReference>
<proteinExistence type="inferred from homology"/>